<reference evidence="2 3" key="1">
    <citation type="submission" date="2020-07" db="EMBL/GenBank/DDBJ databases">
        <title>Comparative genomics of pyrophilous fungi reveals a link between fire events and developmental genes.</title>
        <authorList>
            <consortium name="DOE Joint Genome Institute"/>
            <person name="Steindorff A.S."/>
            <person name="Carver A."/>
            <person name="Calhoun S."/>
            <person name="Stillman K."/>
            <person name="Liu H."/>
            <person name="Lipzen A."/>
            <person name="Pangilinan J."/>
            <person name="Labutti K."/>
            <person name="Bruns T.D."/>
            <person name="Grigoriev I.V."/>
        </authorList>
    </citation>
    <scope>NUCLEOTIDE SEQUENCE [LARGE SCALE GENOMIC DNA]</scope>
    <source>
        <strain evidence="2 3">CBS 144469</strain>
    </source>
</reference>
<name>A0A8H6LY69_9AGAR</name>
<feature type="signal peptide" evidence="1">
    <location>
        <begin position="1"/>
        <end position="23"/>
    </location>
</feature>
<feature type="chain" id="PRO_5034439857" description="Secreted protein" evidence="1">
    <location>
        <begin position="24"/>
        <end position="113"/>
    </location>
</feature>
<dbReference type="Proteomes" id="UP000521943">
    <property type="component" value="Unassembled WGS sequence"/>
</dbReference>
<dbReference type="EMBL" id="JACGCI010000071">
    <property type="protein sequence ID" value="KAF6748443.1"/>
    <property type="molecule type" value="Genomic_DNA"/>
</dbReference>
<evidence type="ECO:0008006" key="4">
    <source>
        <dbReference type="Google" id="ProtNLM"/>
    </source>
</evidence>
<accession>A0A8H6LY69</accession>
<evidence type="ECO:0000313" key="3">
    <source>
        <dbReference type="Proteomes" id="UP000521943"/>
    </source>
</evidence>
<evidence type="ECO:0000313" key="2">
    <source>
        <dbReference type="EMBL" id="KAF6748443.1"/>
    </source>
</evidence>
<comment type="caution">
    <text evidence="2">The sequence shown here is derived from an EMBL/GenBank/DDBJ whole genome shotgun (WGS) entry which is preliminary data.</text>
</comment>
<evidence type="ECO:0000256" key="1">
    <source>
        <dbReference type="SAM" id="SignalP"/>
    </source>
</evidence>
<protein>
    <recommendedName>
        <fullName evidence="4">Secreted protein</fullName>
    </recommendedName>
</protein>
<proteinExistence type="predicted"/>
<gene>
    <name evidence="2" type="ORF">DFP72DRAFT_576367</name>
</gene>
<organism evidence="2 3">
    <name type="scientific">Ephemerocybe angulata</name>
    <dbReference type="NCBI Taxonomy" id="980116"/>
    <lineage>
        <taxon>Eukaryota</taxon>
        <taxon>Fungi</taxon>
        <taxon>Dikarya</taxon>
        <taxon>Basidiomycota</taxon>
        <taxon>Agaricomycotina</taxon>
        <taxon>Agaricomycetes</taxon>
        <taxon>Agaricomycetidae</taxon>
        <taxon>Agaricales</taxon>
        <taxon>Agaricineae</taxon>
        <taxon>Psathyrellaceae</taxon>
        <taxon>Ephemerocybe</taxon>
    </lineage>
</organism>
<dbReference type="AlphaFoldDB" id="A0A8H6LY69"/>
<sequence>MHLFFAYRVPLLLLLLHLFPCYPNPGRSLVTLVVLTYVFVSLSPPSTSATYPPSSFIQLQYGHILIKELTLHLIRVLHTSTCYLSYSSHAQNPMFKRSPSRCFSSPFVAGPTG</sequence>
<keyword evidence="1" id="KW-0732">Signal</keyword>
<keyword evidence="3" id="KW-1185">Reference proteome</keyword>